<feature type="region of interest" description="Disordered" evidence="1">
    <location>
        <begin position="148"/>
        <end position="192"/>
    </location>
</feature>
<proteinExistence type="predicted"/>
<dbReference type="Proteomes" id="UP000326799">
    <property type="component" value="Unassembled WGS sequence"/>
</dbReference>
<gene>
    <name evidence="2" type="ORF">BDV33DRAFT_186297</name>
</gene>
<reference evidence="2 3" key="1">
    <citation type="submission" date="2019-04" db="EMBL/GenBank/DDBJ databases">
        <title>Fungal friends and foes A comparative genomics study of 23 Aspergillus species from section Flavi.</title>
        <authorList>
            <consortium name="DOE Joint Genome Institute"/>
            <person name="Kjaerbolling I."/>
            <person name="Vesth T.C."/>
            <person name="Frisvad J.C."/>
            <person name="Nybo J.L."/>
            <person name="Theobald S."/>
            <person name="Kildgaard S."/>
            <person name="Petersen T.I."/>
            <person name="Kuo A."/>
            <person name="Sato A."/>
            <person name="Lyhne E.K."/>
            <person name="Kogle M.E."/>
            <person name="Wiebenga A."/>
            <person name="Kun R.S."/>
            <person name="Lubbers R.J."/>
            <person name="Makela M.R."/>
            <person name="Barry K."/>
            <person name="Chovatia M."/>
            <person name="Clum A."/>
            <person name="Daum C."/>
            <person name="Haridas S."/>
            <person name="He G."/>
            <person name="LaButti K."/>
            <person name="Lipzen A."/>
            <person name="Mondo S."/>
            <person name="Pangilinan J."/>
            <person name="Riley R."/>
            <person name="Salamov A."/>
            <person name="Simmons B.A."/>
            <person name="Magnuson J.K."/>
            <person name="Henrissat B."/>
            <person name="Mortensen U.H."/>
            <person name="Larsen T.O."/>
            <person name="De vries R.P."/>
            <person name="Grigoriev I.V."/>
            <person name="Machida M."/>
            <person name="Baker S.E."/>
            <person name="Andersen M.R."/>
        </authorList>
    </citation>
    <scope>NUCLEOTIDE SEQUENCE [LARGE SCALE GENOMIC DNA]</scope>
    <source>
        <strain evidence="2 3">CBS 126849</strain>
    </source>
</reference>
<protein>
    <submittedName>
        <fullName evidence="2">Uncharacterized protein</fullName>
    </submittedName>
</protein>
<evidence type="ECO:0000313" key="3">
    <source>
        <dbReference type="Proteomes" id="UP000326799"/>
    </source>
</evidence>
<evidence type="ECO:0000313" key="2">
    <source>
        <dbReference type="EMBL" id="KAB8212694.1"/>
    </source>
</evidence>
<accession>A0A5N6E766</accession>
<evidence type="ECO:0000256" key="1">
    <source>
        <dbReference type="SAM" id="MobiDB-lite"/>
    </source>
</evidence>
<keyword evidence="3" id="KW-1185">Reference proteome</keyword>
<dbReference type="AlphaFoldDB" id="A0A5N6E766"/>
<dbReference type="EMBL" id="ML734011">
    <property type="protein sequence ID" value="KAB8212694.1"/>
    <property type="molecule type" value="Genomic_DNA"/>
</dbReference>
<organism evidence="2 3">
    <name type="scientific">Aspergillus novoparasiticus</name>
    <dbReference type="NCBI Taxonomy" id="986946"/>
    <lineage>
        <taxon>Eukaryota</taxon>
        <taxon>Fungi</taxon>
        <taxon>Dikarya</taxon>
        <taxon>Ascomycota</taxon>
        <taxon>Pezizomycotina</taxon>
        <taxon>Eurotiomycetes</taxon>
        <taxon>Eurotiomycetidae</taxon>
        <taxon>Eurotiales</taxon>
        <taxon>Aspergillaceae</taxon>
        <taxon>Aspergillus</taxon>
        <taxon>Aspergillus subgen. Circumdati</taxon>
    </lineage>
</organism>
<feature type="compositionally biased region" description="Polar residues" evidence="1">
    <location>
        <begin position="155"/>
        <end position="164"/>
    </location>
</feature>
<sequence length="391" mass="43352">MVCFSGDTGQSNSFVIGSLNDKASGLIVIIRKLDVEVCAADDFIEVNTESSAWTDSELYDWLRKGNDHAQDESNWCSVRVGYSLALVIHAGTVVRFSNSSCNFVCMGYSNFQANFTLQDVEFEEFVVPFLRRIPTDMRQAILTNAKKKGGHQLRAATNPSSTLDLSHEGPTDSGLSLGTTETEPSEAKGMSAGSPVDQLFQVMIKELMPLVRYIRGDRLEDIFERHPQDNRSEKLQYLLHVENLTEDFFEEYPSQDTGNGNSLFWARLSNPGFRGSGAKTAFAKRHGYDISTTCKILSKGGKIRATTGDHGEPGFALFFLQVVNSLDRISYYGARELGNRLWDGCPDVPQESAAFRKKWVVYKGVARLLAHTFSVQSADACQPGESRNHPG</sequence>
<name>A0A5N6E766_9EURO</name>
<feature type="non-terminal residue" evidence="2">
    <location>
        <position position="391"/>
    </location>
</feature>
<feature type="compositionally biased region" description="Polar residues" evidence="1">
    <location>
        <begin position="173"/>
        <end position="182"/>
    </location>
</feature>